<dbReference type="Gene3D" id="1.20.1280.50">
    <property type="match status" value="1"/>
</dbReference>
<dbReference type="InterPro" id="IPR036047">
    <property type="entry name" value="F-box-like_dom_sf"/>
</dbReference>
<keyword evidence="3" id="KW-1185">Reference proteome</keyword>
<dbReference type="InterPro" id="IPR032675">
    <property type="entry name" value="LRR_dom_sf"/>
</dbReference>
<accession>A0A5C3L6P1</accession>
<dbReference type="Gene3D" id="3.80.10.10">
    <property type="entry name" value="Ribonuclease Inhibitor"/>
    <property type="match status" value="1"/>
</dbReference>
<dbReference type="SUPFAM" id="SSF52047">
    <property type="entry name" value="RNI-like"/>
    <property type="match status" value="1"/>
</dbReference>
<sequence>MQSLKDNGVLAKALILCYGRSSVPVGFKINDLPRELLVSILLEVFHSDPTNVRKGRIVLSLCSVCREWRNVIYAEPWFWTKLDVGEPTRATTFVSGIQRWFARAGNLPLDLTLHIQYEPVNKNAFRGPSSAPVLEMLVSVERWRRLDLNVELSRNLWVDVFFGRIARLQSVQAAKDSTFWPVLETFSLRYLGDTGALLQGQDVQLFKNFPKLQQLNLFIPESHGQSAEDDFAKAYCALDQVTFLSMRSCLVFEPRRYANVLGVCSNLTTLVVECDPSPLLVGPVERMPQAVTQPILTNLHLGGEPHLAIGFLKYLTLPALKVLTMRDQTSLTDPRRRRRPLYNNYTPQIHIVDFLNRSKCELEEFEMKTFLLKDDHILYVLRQLQTIKVLRLTYDHQWDNFTFFSKMASVKVEPPLPHLQEIYLSSPRDTNLAVANSFQDFIYDPRRWWNEDDDQGVDGEERLVRLSTAVLITVRLQESGRPMRLHEANVVLGRLAVDGKTYGAIVRKDFDEINLHKRTTSNGGERTSY</sequence>
<dbReference type="SUPFAM" id="SSF81383">
    <property type="entry name" value="F-box domain"/>
    <property type="match status" value="1"/>
</dbReference>
<protein>
    <recommendedName>
        <fullName evidence="1">F-box domain-containing protein</fullName>
    </recommendedName>
</protein>
<feature type="domain" description="F-box" evidence="1">
    <location>
        <begin position="29"/>
        <end position="83"/>
    </location>
</feature>
<evidence type="ECO:0000313" key="2">
    <source>
        <dbReference type="EMBL" id="TFK28694.1"/>
    </source>
</evidence>
<dbReference type="InterPro" id="IPR001810">
    <property type="entry name" value="F-box_dom"/>
</dbReference>
<gene>
    <name evidence="2" type="ORF">FA15DRAFT_753364</name>
</gene>
<evidence type="ECO:0000313" key="3">
    <source>
        <dbReference type="Proteomes" id="UP000307440"/>
    </source>
</evidence>
<organism evidence="2 3">
    <name type="scientific">Coprinopsis marcescibilis</name>
    <name type="common">Agaric fungus</name>
    <name type="synonym">Psathyrella marcescibilis</name>
    <dbReference type="NCBI Taxonomy" id="230819"/>
    <lineage>
        <taxon>Eukaryota</taxon>
        <taxon>Fungi</taxon>
        <taxon>Dikarya</taxon>
        <taxon>Basidiomycota</taxon>
        <taxon>Agaricomycotina</taxon>
        <taxon>Agaricomycetes</taxon>
        <taxon>Agaricomycetidae</taxon>
        <taxon>Agaricales</taxon>
        <taxon>Agaricineae</taxon>
        <taxon>Psathyrellaceae</taxon>
        <taxon>Coprinopsis</taxon>
    </lineage>
</organism>
<dbReference type="Proteomes" id="UP000307440">
    <property type="component" value="Unassembled WGS sequence"/>
</dbReference>
<dbReference type="AlphaFoldDB" id="A0A5C3L6P1"/>
<dbReference type="OrthoDB" id="2817897at2759"/>
<dbReference type="Pfam" id="PF12937">
    <property type="entry name" value="F-box-like"/>
    <property type="match status" value="1"/>
</dbReference>
<reference evidence="2 3" key="1">
    <citation type="journal article" date="2019" name="Nat. Ecol. Evol.">
        <title>Megaphylogeny resolves global patterns of mushroom evolution.</title>
        <authorList>
            <person name="Varga T."/>
            <person name="Krizsan K."/>
            <person name="Foldi C."/>
            <person name="Dima B."/>
            <person name="Sanchez-Garcia M."/>
            <person name="Sanchez-Ramirez S."/>
            <person name="Szollosi G.J."/>
            <person name="Szarkandi J.G."/>
            <person name="Papp V."/>
            <person name="Albert L."/>
            <person name="Andreopoulos W."/>
            <person name="Angelini C."/>
            <person name="Antonin V."/>
            <person name="Barry K.W."/>
            <person name="Bougher N.L."/>
            <person name="Buchanan P."/>
            <person name="Buyck B."/>
            <person name="Bense V."/>
            <person name="Catcheside P."/>
            <person name="Chovatia M."/>
            <person name="Cooper J."/>
            <person name="Damon W."/>
            <person name="Desjardin D."/>
            <person name="Finy P."/>
            <person name="Geml J."/>
            <person name="Haridas S."/>
            <person name="Hughes K."/>
            <person name="Justo A."/>
            <person name="Karasinski D."/>
            <person name="Kautmanova I."/>
            <person name="Kiss B."/>
            <person name="Kocsube S."/>
            <person name="Kotiranta H."/>
            <person name="LaButti K.M."/>
            <person name="Lechner B.E."/>
            <person name="Liimatainen K."/>
            <person name="Lipzen A."/>
            <person name="Lukacs Z."/>
            <person name="Mihaltcheva S."/>
            <person name="Morgado L.N."/>
            <person name="Niskanen T."/>
            <person name="Noordeloos M.E."/>
            <person name="Ohm R.A."/>
            <person name="Ortiz-Santana B."/>
            <person name="Ovrebo C."/>
            <person name="Racz N."/>
            <person name="Riley R."/>
            <person name="Savchenko A."/>
            <person name="Shiryaev A."/>
            <person name="Soop K."/>
            <person name="Spirin V."/>
            <person name="Szebenyi C."/>
            <person name="Tomsovsky M."/>
            <person name="Tulloss R.E."/>
            <person name="Uehling J."/>
            <person name="Grigoriev I.V."/>
            <person name="Vagvolgyi C."/>
            <person name="Papp T."/>
            <person name="Martin F.M."/>
            <person name="Miettinen O."/>
            <person name="Hibbett D.S."/>
            <person name="Nagy L.G."/>
        </authorList>
    </citation>
    <scope>NUCLEOTIDE SEQUENCE [LARGE SCALE GENOMIC DNA]</scope>
    <source>
        <strain evidence="2 3">CBS 121175</strain>
    </source>
</reference>
<dbReference type="EMBL" id="ML210154">
    <property type="protein sequence ID" value="TFK28694.1"/>
    <property type="molecule type" value="Genomic_DNA"/>
</dbReference>
<evidence type="ECO:0000259" key="1">
    <source>
        <dbReference type="Pfam" id="PF12937"/>
    </source>
</evidence>
<proteinExistence type="predicted"/>
<name>A0A5C3L6P1_COPMA</name>